<evidence type="ECO:0000256" key="1">
    <source>
        <dbReference type="SAM" id="Phobius"/>
    </source>
</evidence>
<sequence length="114" mass="13363">MPKLRKKTSSKVTRLQAQTRVIRFCNGVILCLFGLSLGMVAVATALPQKRKLEEKELEFTNIISREREVMALKEDKQAAYEALREDPEYLEIHARDRLPLYKEGEKIFRIERNR</sequence>
<comment type="caution">
    <text evidence="2">The sequence shown here is derived from an EMBL/GenBank/DDBJ whole genome shotgun (WGS) entry which is preliminary data.</text>
</comment>
<dbReference type="InterPro" id="IPR007060">
    <property type="entry name" value="FtsL/DivIC"/>
</dbReference>
<feature type="transmembrane region" description="Helical" evidence="1">
    <location>
        <begin position="21"/>
        <end position="46"/>
    </location>
</feature>
<keyword evidence="1" id="KW-0812">Transmembrane</keyword>
<dbReference type="Pfam" id="PF04977">
    <property type="entry name" value="DivIC"/>
    <property type="match status" value="1"/>
</dbReference>
<keyword evidence="1" id="KW-0472">Membrane</keyword>
<accession>A0ABW2L213</accession>
<reference evidence="3" key="1">
    <citation type="journal article" date="2019" name="Int. J. Syst. Evol. Microbiol.">
        <title>The Global Catalogue of Microorganisms (GCM) 10K type strain sequencing project: providing services to taxonomists for standard genome sequencing and annotation.</title>
        <authorList>
            <consortium name="The Broad Institute Genomics Platform"/>
            <consortium name="The Broad Institute Genome Sequencing Center for Infectious Disease"/>
            <person name="Wu L."/>
            <person name="Ma J."/>
        </authorList>
    </citation>
    <scope>NUCLEOTIDE SEQUENCE [LARGE SCALE GENOMIC DNA]</scope>
    <source>
        <strain evidence="3">CGMCC 4.1467</strain>
    </source>
</reference>
<keyword evidence="1" id="KW-1133">Transmembrane helix</keyword>
<proteinExistence type="predicted"/>
<name>A0ABW2L213_9BACT</name>
<evidence type="ECO:0000313" key="3">
    <source>
        <dbReference type="Proteomes" id="UP001596472"/>
    </source>
</evidence>
<organism evidence="2 3">
    <name type="scientific">Haloferula chungangensis</name>
    <dbReference type="NCBI Taxonomy" id="1048331"/>
    <lineage>
        <taxon>Bacteria</taxon>
        <taxon>Pseudomonadati</taxon>
        <taxon>Verrucomicrobiota</taxon>
        <taxon>Verrucomicrobiia</taxon>
        <taxon>Verrucomicrobiales</taxon>
        <taxon>Verrucomicrobiaceae</taxon>
        <taxon>Haloferula</taxon>
    </lineage>
</organism>
<keyword evidence="3" id="KW-1185">Reference proteome</keyword>
<evidence type="ECO:0000313" key="2">
    <source>
        <dbReference type="EMBL" id="MFC7335605.1"/>
    </source>
</evidence>
<dbReference type="EMBL" id="JBHTBS010000001">
    <property type="protein sequence ID" value="MFC7335605.1"/>
    <property type="molecule type" value="Genomic_DNA"/>
</dbReference>
<dbReference type="RefSeq" id="WP_379707882.1">
    <property type="nucleotide sequence ID" value="NZ_JBHTBS010000001.1"/>
</dbReference>
<dbReference type="Proteomes" id="UP001596472">
    <property type="component" value="Unassembled WGS sequence"/>
</dbReference>
<protein>
    <submittedName>
        <fullName evidence="2">Septum formation initiator family protein</fullName>
    </submittedName>
</protein>
<gene>
    <name evidence="2" type="ORF">ACFQY0_00330</name>
</gene>